<protein>
    <submittedName>
        <fullName evidence="3">Alpha/beta fold hydrolase</fullName>
    </submittedName>
</protein>
<comment type="caution">
    <text evidence="3">The sequence shown here is derived from an EMBL/GenBank/DDBJ whole genome shotgun (WGS) entry which is preliminary data.</text>
</comment>
<dbReference type="Proteomes" id="UP001139157">
    <property type="component" value="Unassembled WGS sequence"/>
</dbReference>
<name>A0A9X2EDK0_9NOCA</name>
<accession>A0A9X2EDK0</accession>
<dbReference type="Gene3D" id="3.40.50.1820">
    <property type="entry name" value="alpha/beta hydrolase"/>
    <property type="match status" value="1"/>
</dbReference>
<gene>
    <name evidence="3" type="ORF">NDR86_28655</name>
</gene>
<dbReference type="EMBL" id="JAMRXG010000015">
    <property type="protein sequence ID" value="MCM6777465.1"/>
    <property type="molecule type" value="Genomic_DNA"/>
</dbReference>
<dbReference type="RefSeq" id="WP_251916623.1">
    <property type="nucleotide sequence ID" value="NZ_JAMRXG010000015.1"/>
</dbReference>
<dbReference type="InterPro" id="IPR000073">
    <property type="entry name" value="AB_hydrolase_1"/>
</dbReference>
<keyword evidence="4" id="KW-1185">Reference proteome</keyword>
<evidence type="ECO:0000313" key="4">
    <source>
        <dbReference type="Proteomes" id="UP001139157"/>
    </source>
</evidence>
<sequence length="269" mass="28797">MAQGVVEPEPRLHAGRGEPLLLVHGLLLTWQSWGAVADELASDYEVLAPTLPGHWGGPPARRPATIDYLADFLESLLDEFGWPTAHLAGNSLGGWLALELAARGRARSVTAIAPGGMWNSDPRAARRLIRKYRAFAPVIGIGAGSSVHPMVRSLVTPLLAHRPALVPHRLATAAALAPAHCTIVDDLAEDPTLPTGFTRFPDITTPITILFPAQDRLLPPRDHSHLPTHPILHSRTLPDVGHVPMLEAPTLITTEIRATTARSAPAATP</sequence>
<organism evidence="3 4">
    <name type="scientific">Nocardia pulmonis</name>
    <dbReference type="NCBI Taxonomy" id="2951408"/>
    <lineage>
        <taxon>Bacteria</taxon>
        <taxon>Bacillati</taxon>
        <taxon>Actinomycetota</taxon>
        <taxon>Actinomycetes</taxon>
        <taxon>Mycobacteriales</taxon>
        <taxon>Nocardiaceae</taxon>
        <taxon>Nocardia</taxon>
    </lineage>
</organism>
<keyword evidence="1 3" id="KW-0378">Hydrolase</keyword>
<dbReference type="SUPFAM" id="SSF53474">
    <property type="entry name" value="alpha/beta-Hydrolases"/>
    <property type="match status" value="1"/>
</dbReference>
<dbReference type="Pfam" id="PF12697">
    <property type="entry name" value="Abhydrolase_6"/>
    <property type="match status" value="1"/>
</dbReference>
<dbReference type="GO" id="GO:0016787">
    <property type="term" value="F:hydrolase activity"/>
    <property type="evidence" value="ECO:0007669"/>
    <property type="project" value="UniProtKB-KW"/>
</dbReference>
<dbReference type="InterPro" id="IPR050266">
    <property type="entry name" value="AB_hydrolase_sf"/>
</dbReference>
<dbReference type="PANTHER" id="PTHR43798">
    <property type="entry name" value="MONOACYLGLYCEROL LIPASE"/>
    <property type="match status" value="1"/>
</dbReference>
<dbReference type="AlphaFoldDB" id="A0A9X2EDK0"/>
<evidence type="ECO:0000313" key="3">
    <source>
        <dbReference type="EMBL" id="MCM6777465.1"/>
    </source>
</evidence>
<dbReference type="PANTHER" id="PTHR43798:SF31">
    <property type="entry name" value="AB HYDROLASE SUPERFAMILY PROTEIN YCLE"/>
    <property type="match status" value="1"/>
</dbReference>
<feature type="domain" description="AB hydrolase-1" evidence="2">
    <location>
        <begin position="20"/>
        <end position="249"/>
    </location>
</feature>
<evidence type="ECO:0000259" key="2">
    <source>
        <dbReference type="Pfam" id="PF12697"/>
    </source>
</evidence>
<dbReference type="InterPro" id="IPR029058">
    <property type="entry name" value="AB_hydrolase_fold"/>
</dbReference>
<evidence type="ECO:0000256" key="1">
    <source>
        <dbReference type="ARBA" id="ARBA00022801"/>
    </source>
</evidence>
<proteinExistence type="predicted"/>
<dbReference type="GO" id="GO:0016020">
    <property type="term" value="C:membrane"/>
    <property type="evidence" value="ECO:0007669"/>
    <property type="project" value="TreeGrafter"/>
</dbReference>
<reference evidence="3" key="1">
    <citation type="submission" date="2022-06" db="EMBL/GenBank/DDBJ databases">
        <title>Novel species in genus nocardia.</title>
        <authorList>
            <person name="Li F."/>
        </authorList>
    </citation>
    <scope>NUCLEOTIDE SEQUENCE</scope>
    <source>
        <strain evidence="3">CDC141</strain>
    </source>
</reference>